<keyword evidence="4" id="KW-1185">Reference proteome</keyword>
<evidence type="ECO:0000256" key="2">
    <source>
        <dbReference type="SAM" id="SignalP"/>
    </source>
</evidence>
<feature type="signal peptide" evidence="2">
    <location>
        <begin position="1"/>
        <end position="22"/>
    </location>
</feature>
<dbReference type="RefSeq" id="WP_126383209.1">
    <property type="nucleotide sequence ID" value="NZ_LR134350.1"/>
</dbReference>
<dbReference type="Proteomes" id="UP000266895">
    <property type="component" value="Chromosome"/>
</dbReference>
<dbReference type="KEGG" id="ahw:NCTC11636_02282"/>
<reference evidence="3 4" key="1">
    <citation type="submission" date="2018-12" db="EMBL/GenBank/DDBJ databases">
        <authorList>
            <consortium name="Pathogen Informatics"/>
        </authorList>
    </citation>
    <scope>NUCLEOTIDE SEQUENCE [LARGE SCALE GENOMIC DNA]</scope>
    <source>
        <strain evidence="3 4">NCTC11636</strain>
    </source>
</reference>
<feature type="compositionally biased region" description="Polar residues" evidence="1">
    <location>
        <begin position="69"/>
        <end position="78"/>
    </location>
</feature>
<dbReference type="AlphaFoldDB" id="A0A3S4SP83"/>
<feature type="chain" id="PRO_5038645841" evidence="2">
    <location>
        <begin position="23"/>
        <end position="232"/>
    </location>
</feature>
<dbReference type="PROSITE" id="PS51257">
    <property type="entry name" value="PROKAR_LIPOPROTEIN"/>
    <property type="match status" value="1"/>
</dbReference>
<sequence length="232" mass="24289">MRTITRLAAAAAAGALALGLAACNEQVPTDGSTSQQGDGQTSQPSEEPTSSGQESDQGTDQETDEESTDGSGTASAQGAQDIVPITYTDPEVGLTQTCDQIITDFDAPTYTAEYDVSVGQIVLLHCSITTDELGIDSHLYHTLSMEGGDYGWATQLAPSSIEEDLAAADLPNINEGEGTTSTEGWVALEVGGEENATVTEGWTVTYERSALENQSTGDVYASYTDTQDLVLE</sequence>
<proteinExistence type="predicted"/>
<gene>
    <name evidence="3" type="ORF">NCTC11636_02282</name>
</gene>
<accession>A0A3S4SP83</accession>
<evidence type="ECO:0000313" key="4">
    <source>
        <dbReference type="Proteomes" id="UP000266895"/>
    </source>
</evidence>
<protein>
    <submittedName>
        <fullName evidence="3">Uncharacterized protein</fullName>
    </submittedName>
</protein>
<evidence type="ECO:0000256" key="1">
    <source>
        <dbReference type="SAM" id="MobiDB-lite"/>
    </source>
</evidence>
<feature type="compositionally biased region" description="Low complexity" evidence="1">
    <location>
        <begin position="29"/>
        <end position="43"/>
    </location>
</feature>
<dbReference type="EMBL" id="LR134350">
    <property type="protein sequence ID" value="VEG29813.1"/>
    <property type="molecule type" value="Genomic_DNA"/>
</dbReference>
<keyword evidence="2" id="KW-0732">Signal</keyword>
<feature type="compositionally biased region" description="Polar residues" evidence="1">
    <location>
        <begin position="44"/>
        <end position="56"/>
    </location>
</feature>
<feature type="compositionally biased region" description="Acidic residues" evidence="1">
    <location>
        <begin position="57"/>
        <end position="68"/>
    </location>
</feature>
<name>A0A3S4SP83_9ACTO</name>
<dbReference type="OrthoDB" id="3260844at2"/>
<organism evidence="3 4">
    <name type="scientific">Actinomyces howellii</name>
    <dbReference type="NCBI Taxonomy" id="52771"/>
    <lineage>
        <taxon>Bacteria</taxon>
        <taxon>Bacillati</taxon>
        <taxon>Actinomycetota</taxon>
        <taxon>Actinomycetes</taxon>
        <taxon>Actinomycetales</taxon>
        <taxon>Actinomycetaceae</taxon>
        <taxon>Actinomyces</taxon>
    </lineage>
</organism>
<feature type="region of interest" description="Disordered" evidence="1">
    <location>
        <begin position="26"/>
        <end position="82"/>
    </location>
</feature>
<evidence type="ECO:0000313" key="3">
    <source>
        <dbReference type="EMBL" id="VEG29813.1"/>
    </source>
</evidence>